<proteinExistence type="predicted"/>
<reference evidence="3" key="1">
    <citation type="submission" date="2020-03" db="EMBL/GenBank/DDBJ databases">
        <title>The deep terrestrial virosphere.</title>
        <authorList>
            <person name="Holmfeldt K."/>
            <person name="Nilsson E."/>
            <person name="Simone D."/>
            <person name="Lopez-Fernandez M."/>
            <person name="Wu X."/>
            <person name="de Brujin I."/>
            <person name="Lundin D."/>
            <person name="Andersson A."/>
            <person name="Bertilsson S."/>
            <person name="Dopson M."/>
        </authorList>
    </citation>
    <scope>NUCLEOTIDE SEQUENCE</scope>
    <source>
        <strain evidence="1">MM171A00909</strain>
        <strain evidence="3">MM171B01174</strain>
        <strain evidence="2">MM171B01192</strain>
    </source>
</reference>
<dbReference type="EMBL" id="MT143791">
    <property type="protein sequence ID" value="QJB02535.1"/>
    <property type="molecule type" value="Genomic_DNA"/>
</dbReference>
<evidence type="ECO:0000313" key="1">
    <source>
        <dbReference type="EMBL" id="QJA99766.1"/>
    </source>
</evidence>
<dbReference type="AlphaFoldDB" id="A0A6M3MCT9"/>
<organism evidence="3">
    <name type="scientific">viral metagenome</name>
    <dbReference type="NCBI Taxonomy" id="1070528"/>
    <lineage>
        <taxon>unclassified sequences</taxon>
        <taxon>metagenomes</taxon>
        <taxon>organismal metagenomes</taxon>
    </lineage>
</organism>
<protein>
    <submittedName>
        <fullName evidence="3">Uncharacterized protein</fullName>
    </submittedName>
</protein>
<name>A0A6M3MCT9_9ZZZZ</name>
<sequence length="89" mass="10517">MSACDICDEYSDDLHPVGFISKFSARNHKLNLDEKTHEELLSIERSLAIERWNGETDPLTGEPDYFSQWSVYLCHECFNKYYDYIQTWG</sequence>
<dbReference type="EMBL" id="MT143666">
    <property type="protein sequence ID" value="QJA99766.1"/>
    <property type="molecule type" value="Genomic_DNA"/>
</dbReference>
<evidence type="ECO:0000313" key="3">
    <source>
        <dbReference type="EMBL" id="QJB02582.1"/>
    </source>
</evidence>
<evidence type="ECO:0000313" key="2">
    <source>
        <dbReference type="EMBL" id="QJB02535.1"/>
    </source>
</evidence>
<dbReference type="EMBL" id="MT143793">
    <property type="protein sequence ID" value="QJB02582.1"/>
    <property type="molecule type" value="Genomic_DNA"/>
</dbReference>
<gene>
    <name evidence="1" type="ORF">MM171A00909_0010</name>
    <name evidence="3" type="ORF">MM171B01174_0020</name>
    <name evidence="2" type="ORF">MM171B01192_0001</name>
</gene>
<accession>A0A6M3MCT9</accession>